<organism evidence="1 2">
    <name type="scientific">Gelidibacter algens</name>
    <dbReference type="NCBI Taxonomy" id="49280"/>
    <lineage>
        <taxon>Bacteria</taxon>
        <taxon>Pseudomonadati</taxon>
        <taxon>Bacteroidota</taxon>
        <taxon>Flavobacteriia</taxon>
        <taxon>Flavobacteriales</taxon>
        <taxon>Flavobacteriaceae</taxon>
        <taxon>Gelidibacter</taxon>
    </lineage>
</organism>
<keyword evidence="2" id="KW-1185">Reference proteome</keyword>
<dbReference type="EMBL" id="QLLQ01000002">
    <property type="protein sequence ID" value="RAJ26439.1"/>
    <property type="molecule type" value="Genomic_DNA"/>
</dbReference>
<dbReference type="InterPro" id="IPR026341">
    <property type="entry name" value="T9SS_type_B"/>
</dbReference>
<dbReference type="Pfam" id="PF13585">
    <property type="entry name" value="CHU_C"/>
    <property type="match status" value="1"/>
</dbReference>
<evidence type="ECO:0000313" key="2">
    <source>
        <dbReference type="Proteomes" id="UP000248987"/>
    </source>
</evidence>
<name>A0A1A7R3Q5_9FLAO</name>
<evidence type="ECO:0000313" key="1">
    <source>
        <dbReference type="EMBL" id="RAJ26439.1"/>
    </source>
</evidence>
<dbReference type="NCBIfam" id="TIGR04131">
    <property type="entry name" value="Bac_Flav_CTERM"/>
    <property type="match status" value="1"/>
</dbReference>
<dbReference type="Pfam" id="PF13573">
    <property type="entry name" value="SprB"/>
    <property type="match status" value="17"/>
</dbReference>
<reference evidence="1 2" key="1">
    <citation type="submission" date="2018-06" db="EMBL/GenBank/DDBJ databases">
        <title>Genomic Encyclopedia of Archaeal and Bacterial Type Strains, Phase II (KMG-II): from individual species to whole genera.</title>
        <authorList>
            <person name="Goeker M."/>
        </authorList>
    </citation>
    <scope>NUCLEOTIDE SEQUENCE [LARGE SCALE GENOMIC DNA]</scope>
    <source>
        <strain evidence="1 2">DSM 12408</strain>
    </source>
</reference>
<sequence length="4460" mass="463747">MPLEESETPKSTIIMKKPTYVHFMNLICCFLTIGMHKIQKLTVSCLECQGESTTSFLGFKALQTRQLLHRTVLFLALLFSVHTFAQLPVPFTPRLDGGSIKVKGDILFIGNSMVTGKGLPSPYNGTANNNNMEGVYINAASGGDPSIFSSSSADLNIDNSCKKIVYAGLYWASVYPNEVGTDKGKPFAGTPRLEDWNQIKFKLPTGGFLDLVADNNPDPVGEEDDIIFDGYKYYGPNVTDSFKDSPIICYKNVTNLVQSLTEADGTYTVANLRATRGLREGGCSAGWTLVVVYESPIMPSKYITLFDGYAGVQNTTTLDIPVSGFQTLPAPYPVNANISVGALEGDIGIQGDSFQFKANSVANYTVLSDAINAANNFFNSTITINGVHNTNRNPASRNTLGLDINNIKIPNPGNIVIPNDETAGALRLTTRGDGYGAFVTSFSVEIIEPKIVLTKIVEDEFGNNIGGSVVQLGQELNYVLGFRNNGNDDATDFIIRDILPINVVFDYPTDVISLPPGVSVQSYNPATREIIFKIDDSVVEENDPVSTIRFKVTVVATCSLLVDVCSNIINNQAFASYRSKLNPSFLISDDPSYSSNTGCLLSPQVTNFLADLDDCIFTQEEILCGNSLQITAGDGYDSYSWSTSPSGTPVIGTTQTITVTSTGTYYVRNTAVAPCQSIDQIFEVSLYGGNIPNPILPYADEVVTCPNDGKILPNIFLCGANDFRNIQTNISGSSSLIWEKLDEGSCSAVTNSDCANESPSCTWNQVGTGADFLANASGQYRLTINYDGGCFTQFYFNVYQNLLNPTAITKDIICTTPGSIAVGGVPSGYEYSLDGVNYQTSNTFPVNTPGFYTAYIKQSGVTTNPCVFTVPDIQIRARAFTGSVTVIQPFCNGDKGSIQIAANDVDPQYYFSLYQGATLITTVGPIVSNNYKFQNLNPGTYTASLTTDNGCTFSEEVTITNPPVLSATADLTSPLTCTDGEITVKPIGGTPPYFYFVNSATDFQTVPEIVVTAAGTFNITVVDSNNCSTQTTITVAATPAPVFTIATTDILCSNASSGTIKVNVSNANGNSLKYSIDGGLSFINGNLFSGLTAGDYDVVVQYTSGKSVCVTDPQTVTINPSVAIEGTATLTTPYTCTTNGTITVSGVSGGVAPYTYSINGVNFQASSTFSNLTNGNYTVTIKDASSCVFATNSITIAPLNPPTNLTFGNTALTCPANTSTVSITGTTGGTGTLEYQITAPAAAASAYQTSTNFSGLAPGTYTFQVKDANDCTYSESYTIAPLPTISIVAQPINDVTCFGAADGSARFTVSGTSNFTYTVNGGASTTGTSPVVLTRLAAGTYAIVVTDTTTNCTATASTTIASPTTALAVSATVSPLTCSVEGSAVINATGGWGGNQYTLTLPNATVLPTQGSNIFSNLNQTGTYSVTVRDARGCEVSVAFDLIAPTAPTATIAVSSYCYDGVSGTTLEVTAADGQAPYQYNMNGGAFSSNNIFTGLTPGSYSVTVRDAYGCEITLPAEIIQDQLVLTTGLTKDLDCTASSDAVITGTFSGGYAPYTYAVSINGGAYANLGTTGTPFSYTTSNDGSYQFQITDAKGCTANSGMTIIDAKANPSATTTVVNATCNGTNTGAFQIIPSGGVAPYTYSFEGSAFTATSKYTGLAAGTYTYQVKDAKECIFDGSVTITEPTALVASATATSFSCSVSNTSQTAVVTIAVPTTGTAPYTYSFNGSGYTSTNTLTVNDNGTNRTITYSVKDANGCIDGGSVSISPLNPPTDLSFNVSAITCVATTSTVTLTATNGVGALEYETIAPSPIIRVKQTSNSFAGLTPGTYVFRVTDANGCYYTESVTIAPVAKITVTGVKLSDVLCYGDNTGAIRFTVSGFSGAYTSSLTSGTGTINQSGNTIDVTGLVAGSYTVLVTDTTTGCTATETITVSEPADPLGITAIATAVYCVQFESQITATATGGTLNYTYAAVISGNPAPTAADYNASNSITVDTNSGADLNWDVYVKDANGCIATTAVAIVSDALPTVSAPTVSNQCTASSGFTFTAVGTGIAPLSYSINGGASYQDNGTFTVNAAGNYTITIKDGNGCTATSTAATQVFAPITVSALLTQDLSCFPTPDASIAITASGGNAPYTYEVSSDGGTTYNSISGSPYTTTTAGTYQFRITDANGCEKVTASVIVNPTVLPEITAVVVAQDINCNGEETGALTITVDTTKGLAPFVINVLNTTTGTDYGTQTSGLAAGSYVVTVTDAKGCTDTDTIDITEPDVIDFDLTKIDITCNNPGGSSLGSITIENVSGGTGSFTYFITNNFGDVIPGNPYSAVSNENYTFSIINYGIYTINVIDANGCSLSKQITMASPPSDLVIDVTTAVIDCASGGTAVIEAISTVGSGSYEFGIVEFNMAPYTTTYYAPDVSGGAIKTFTNLVPGVLYTFVVHDLVTDCYFVKAADAPIAPASALTSTVSPNNVICTGEDNGSVTFTIDNFDSTTTSIDYAIYRAYTNVLVDGPTNLLVTFGTPETVTTPSPGTLGVGQYYILFTENGTGAFNGCESASAIFEIRESAIDLSLTASVSKNENCNEDGVISATASNGTAPYQYMLLLDTATAPLSGDAGWGSANTFKATADDYTVYVLDAYGCIKAADVTLIKDPEPTIDPVTLPCFDGTAFPVTLTGTTFNTIATYSIGGAYQASPDFTITAAGSYTASIKDANGCIATTTFVVQPPLLLDVSATELDCVVTPVVFTFTPSGGDGVYTYEVSIGGGSYAPISLPYTTTTPGNYQFKVTDSQMCFAESTVVIVNPAAIPTLTETHVDVSCFGEADGSIVITAANGIAPYQYSIDGGTFQTSNVFSGLLAGTYTIEVRDSKSCDSAIISVDIDEPTALLTSASVTPFSCATDNSAQSALVTIVIPTTGTAPYAYSFNGSVYTSTNTLTVNDNGTVQTITYSVRDANGCLFSDSVTILPLDEPTDLDFAATPVTCLDLDSDVTITTTDGVGILTYEIISPASAVGNTTGATTGIFTSLAPDTYVFTVTDANGCYYTEAYTVIPVTNIIVSGTLVADVSCATGNDGAVTFEVANFSGNYSYQINGGALVTGQTITTIPLTGLPAGDQIIVVTDETTGCTATATVTVSEPTAVALTEITNINANCGFGAQVTVEASGGTAPYQYAFVADGVAPVASDYTNSATAVLDPAISLDWDVWVMDSNGCTDQIDVVIATDPLPTGIVPTIASNQCTAASGFEFTVTGVTGIAPFTYSIGNGFQTSPTFTVSAPGTYTVTIKDGNGCTITIPATIEVYPALALTPNITALPSCANNDGIITVSAVGGSGTYNYSISPSPAGITLSGNVFSGVPSGTYTITIEDATTGCTETADITLEAATPVLFTADPTDVSCNGGSDGTITVNLPATNDNPSYTYAITAGPTTRPAQNSNVFVGLLAGVYTVEVNSGRGCVATETVTINEPLLLEASATATDFACAVDNSVNTSVLTITAVGGTTAYEYSIDGVNYFTSNTFDSIDTGSQQIITVYVQDANGCLATNTITIDPLPKITAALVAIASPIDCNATGSVTINVTGGSGNFTYQMLPSGTPQASDTFSITAPGDYYFQVTDDVTGCFVETLVFTVDPFDVIEVEATAATAVTCFGDTNGALSINVSGYTGNYTYEVLDSAGATVIPATAANTTTNPQLINGLSGGNYTVVVTETDSPFCATVTNVVTIASPSAPLTLTALETSNVTCDNDSGTITATANGGWGTYEYELTGAASVVYSPNGTFTGLSAGTYIVNVRDAVGCIASDTVTLVEPTPITATFTPSVTSLSCFGDQDASITVSNVSGGQGSNYTYTLNTVLPTPSSSGPQASPVFSGLGAGTYNITITDGYNCSVSSVDIVIAQPTPIEARLVTATTQTCLTDASLTLSATGGTGLYSYSTSSTFATIIGTFTTSTTFDVTVGTYKYYVRDANGCVATVSNDITINPIPDLTLNLNLTNAVINCAGDNTGVIVATAQGGLGSYVYTLQDASGTPILTAVQNTPGVFTELFAGTYFVQVDSGDCDTTSSAIEIKEPISPLIVTSIQTDVSCFGDNNGVIEINATGGTGVIKYAISPQLNQFFDTNVFENLAPGTYDVIVQDELGCYENLSFTIAEPAPVIVNVIPTSIFPEVCEGDVNGEFSVTISGGTAPYSVSLDDDNGPYTTGAMGQTQFDFTGLGGGDHTVFVRDSLGCESEWNITFPESVLIDPTVEIDYVCENNASGNSVTVNVDASITDLSDMDYALNGGDYQSSNVFNNVLVGTGQYIDVRHTNGCIKRTPLFDINQVDQLTLTIADGGLNEIVATATGGTGDYQFTLNGEDMGSTSSFIIKASGDYTVTVTDSSGCIASATRFFEFIDICIPNYFTPNGDGYLDQWAPGCATNYPNLEFKIFDRYGREVGTYRQGQAWDGKYNSKELPTGDYWYVVKLNDGEEDRDFVGHFTLYR</sequence>
<dbReference type="Proteomes" id="UP000248987">
    <property type="component" value="Unassembled WGS sequence"/>
</dbReference>
<accession>A0A1A7R3Q5</accession>
<comment type="caution">
    <text evidence="1">The sequence shown here is derived from an EMBL/GenBank/DDBJ whole genome shotgun (WGS) entry which is preliminary data.</text>
</comment>
<dbReference type="STRING" id="49280.A9996_02165"/>
<protein>
    <submittedName>
        <fullName evidence="1">Gliding motility-associated-like protein</fullName>
    </submittedName>
</protein>
<gene>
    <name evidence="1" type="ORF">LX77_00688</name>
</gene>
<dbReference type="InterPro" id="IPR025667">
    <property type="entry name" value="SprB_repeat"/>
</dbReference>
<dbReference type="Gene3D" id="2.60.40.740">
    <property type="match status" value="1"/>
</dbReference>
<proteinExistence type="predicted"/>